<keyword evidence="2" id="KW-0472">Membrane</keyword>
<dbReference type="Gene3D" id="3.40.50.300">
    <property type="entry name" value="P-loop containing nucleotide triphosphate hydrolases"/>
    <property type="match status" value="1"/>
</dbReference>
<proteinExistence type="predicted"/>
<sequence length="255" mass="27388">MMLQVKDLAKAFGGVRAVDGISFELRAGELLALIGPNGAGKSTLFNMLGGQLPASAGSIQLAGRELVGRKPREIFRLGVGRTFQIAATFASITVAQNVQLALLSEKRQVFAFGRAACDQHRTEALSLLAQVGMQEQADRPCSELSYGDVKRVELAIALGGEPSLLLMDEPTAGMAPGERLSLMALIRRLVTERGMAVLFTEHSMDVVFGYADRIIVLARGRLIAEGSAKEIREHPRVQEVYFGTGSTFAAQGERA</sequence>
<evidence type="ECO:0000313" key="7">
    <source>
        <dbReference type="Proteomes" id="UP000026682"/>
    </source>
</evidence>
<evidence type="ECO:0000259" key="5">
    <source>
        <dbReference type="PROSITE" id="PS50893"/>
    </source>
</evidence>
<keyword evidence="4" id="KW-0067">ATP-binding</keyword>
<keyword evidence="2" id="KW-1003">Cell membrane</keyword>
<dbReference type="InterPro" id="IPR051120">
    <property type="entry name" value="ABC_AA/LPS_Transport"/>
</dbReference>
<dbReference type="GO" id="GO:0042941">
    <property type="term" value="P:D-alanine transmembrane transport"/>
    <property type="evidence" value="ECO:0007669"/>
    <property type="project" value="TreeGrafter"/>
</dbReference>
<dbReference type="GO" id="GO:1903805">
    <property type="term" value="P:L-valine import across plasma membrane"/>
    <property type="evidence" value="ECO:0007669"/>
    <property type="project" value="TreeGrafter"/>
</dbReference>
<keyword evidence="3" id="KW-0547">Nucleotide-binding</keyword>
<dbReference type="GO" id="GO:0005524">
    <property type="term" value="F:ATP binding"/>
    <property type="evidence" value="ECO:0007669"/>
    <property type="project" value="UniProtKB-KW"/>
</dbReference>
<dbReference type="SUPFAM" id="SSF52540">
    <property type="entry name" value="P-loop containing nucleoside triphosphate hydrolases"/>
    <property type="match status" value="1"/>
</dbReference>
<dbReference type="PANTHER" id="PTHR45772">
    <property type="entry name" value="CONSERVED COMPONENT OF ABC TRANSPORTER FOR NATURAL AMINO ACIDS-RELATED"/>
    <property type="match status" value="1"/>
</dbReference>
<dbReference type="InterPro" id="IPR003593">
    <property type="entry name" value="AAA+_ATPase"/>
</dbReference>
<dbReference type="Proteomes" id="UP000026682">
    <property type="component" value="Unassembled WGS sequence"/>
</dbReference>
<dbReference type="GO" id="GO:0015192">
    <property type="term" value="F:L-phenylalanine transmembrane transporter activity"/>
    <property type="evidence" value="ECO:0007669"/>
    <property type="project" value="TreeGrafter"/>
</dbReference>
<dbReference type="GO" id="GO:0016887">
    <property type="term" value="F:ATP hydrolysis activity"/>
    <property type="evidence" value="ECO:0007669"/>
    <property type="project" value="InterPro"/>
</dbReference>
<evidence type="ECO:0000256" key="3">
    <source>
        <dbReference type="ARBA" id="ARBA00022741"/>
    </source>
</evidence>
<dbReference type="GO" id="GO:0015188">
    <property type="term" value="F:L-isoleucine transmembrane transporter activity"/>
    <property type="evidence" value="ECO:0007669"/>
    <property type="project" value="TreeGrafter"/>
</dbReference>
<dbReference type="Pfam" id="PF12399">
    <property type="entry name" value="BCA_ABC_TP_C"/>
    <property type="match status" value="1"/>
</dbReference>
<dbReference type="PANTHER" id="PTHR45772:SF7">
    <property type="entry name" value="AMINO ACID ABC TRANSPORTER ATP-BINDING PROTEIN"/>
    <property type="match status" value="1"/>
</dbReference>
<dbReference type="GO" id="GO:0015808">
    <property type="term" value="P:L-alanine transport"/>
    <property type="evidence" value="ECO:0007669"/>
    <property type="project" value="TreeGrafter"/>
</dbReference>
<dbReference type="InterPro" id="IPR027417">
    <property type="entry name" value="P-loop_NTPase"/>
</dbReference>
<dbReference type="InterPro" id="IPR003439">
    <property type="entry name" value="ABC_transporter-like_ATP-bd"/>
</dbReference>
<feature type="domain" description="ABC transporter" evidence="5">
    <location>
        <begin position="3"/>
        <end position="244"/>
    </location>
</feature>
<dbReference type="PROSITE" id="PS50893">
    <property type="entry name" value="ABC_TRANSPORTER_2"/>
    <property type="match status" value="1"/>
</dbReference>
<gene>
    <name evidence="6" type="ORF">L497_1295</name>
</gene>
<dbReference type="STRING" id="35814.BBB42_09860"/>
<dbReference type="PATRIC" id="fig|1331206.3.peg.818"/>
<keyword evidence="1" id="KW-0813">Transport</keyword>
<organism evidence="6 7">
    <name type="scientific">Bordetella holmesii CDC-H585-BH</name>
    <dbReference type="NCBI Taxonomy" id="1331206"/>
    <lineage>
        <taxon>Bacteria</taxon>
        <taxon>Pseudomonadati</taxon>
        <taxon>Pseudomonadota</taxon>
        <taxon>Betaproteobacteria</taxon>
        <taxon>Burkholderiales</taxon>
        <taxon>Alcaligenaceae</taxon>
        <taxon>Bordetella</taxon>
    </lineage>
</organism>
<name>A0A158M676_9BORD</name>
<evidence type="ECO:0000256" key="2">
    <source>
        <dbReference type="ARBA" id="ARBA00022475"/>
    </source>
</evidence>
<dbReference type="InterPro" id="IPR032823">
    <property type="entry name" value="BCA_ABC_TP_C"/>
</dbReference>
<dbReference type="SMART" id="SM00382">
    <property type="entry name" value="AAA"/>
    <property type="match status" value="1"/>
</dbReference>
<dbReference type="EMBL" id="JFZZ01000035">
    <property type="protein sequence ID" value="KAK96791.1"/>
    <property type="molecule type" value="Genomic_DNA"/>
</dbReference>
<dbReference type="GO" id="GO:0005304">
    <property type="term" value="F:L-valine transmembrane transporter activity"/>
    <property type="evidence" value="ECO:0007669"/>
    <property type="project" value="TreeGrafter"/>
</dbReference>
<dbReference type="GO" id="GO:1903806">
    <property type="term" value="P:L-isoleucine import across plasma membrane"/>
    <property type="evidence" value="ECO:0007669"/>
    <property type="project" value="TreeGrafter"/>
</dbReference>
<dbReference type="CDD" id="cd03219">
    <property type="entry name" value="ABC_Mj1267_LivG_branched"/>
    <property type="match status" value="1"/>
</dbReference>
<evidence type="ECO:0000256" key="1">
    <source>
        <dbReference type="ARBA" id="ARBA00022448"/>
    </source>
</evidence>
<comment type="caution">
    <text evidence="6">The sequence shown here is derived from an EMBL/GenBank/DDBJ whole genome shotgun (WGS) entry which is preliminary data.</text>
</comment>
<protein>
    <submittedName>
        <fullName evidence="6">Branched-chain amino acid ABC transporter</fullName>
    </submittedName>
</protein>
<evidence type="ECO:0000313" key="6">
    <source>
        <dbReference type="EMBL" id="KAK96791.1"/>
    </source>
</evidence>
<dbReference type="GO" id="GO:0005886">
    <property type="term" value="C:plasma membrane"/>
    <property type="evidence" value="ECO:0007669"/>
    <property type="project" value="TreeGrafter"/>
</dbReference>
<accession>A0A158M676</accession>
<reference evidence="6 7" key="1">
    <citation type="submission" date="2014-03" db="EMBL/GenBank/DDBJ databases">
        <title>Genome sequence of Bordetella holmseii.</title>
        <authorList>
            <person name="Harvill E."/>
            <person name="Goodfield L.L."/>
            <person name="Ivanov Y."/>
            <person name="Meyer J.A."/>
            <person name="Newth C."/>
            <person name="Cassiday P."/>
            <person name="Tondella M.L."/>
            <person name="Liao P."/>
            <person name="Zimmerman J."/>
            <person name="Meert K."/>
            <person name="Wessel D."/>
            <person name="Berger J."/>
            <person name="Dean J.M."/>
            <person name="Holubkov R."/>
            <person name="Burr J."/>
            <person name="Liu T."/>
            <person name="Brinkac L.M."/>
            <person name="Sanka R."/>
            <person name="Kim M."/>
            <person name="Losada L."/>
        </authorList>
    </citation>
    <scope>NUCLEOTIDE SEQUENCE [LARGE SCALE GENOMIC DNA]</scope>
    <source>
        <strain evidence="6 7">CDC-H585-BH</strain>
    </source>
</reference>
<dbReference type="Pfam" id="PF00005">
    <property type="entry name" value="ABC_tran"/>
    <property type="match status" value="1"/>
</dbReference>
<evidence type="ECO:0000256" key="4">
    <source>
        <dbReference type="ARBA" id="ARBA00022840"/>
    </source>
</evidence>
<dbReference type="AlphaFoldDB" id="A0A158M676"/>